<sequence>MSTKPVRPRQATLSAWMIMGGSLFVVLSAFERVAGLTSLDTRESVEDFLAVPPGDGLGLGTTEVLDLLRVLTMVAAACAAASAVLGYYVLQRSRGARLTLSVLALPLFLCGMAAGGFVSSIVAAAVVVLWMQPTRSWFDGTEPPTRPEPARPAARQERGSDRSDRPEGGLADRPVAPPADPGAGSSQPRAWQGFGTAAGGGQPGSSAPAAQSAPAGRHAAYPSAPGAARGADPRPSGLVWACALTWAGTGLAAVGMGMVVLVVLAAPDFVLDQLRDNPQIGDRDLSASTLREAVVAAGVVVVLWSVLAAVAAGFLWRGARWARLALVVCAAAASVLCLVSVVSGNLVVLVPLAICVATMVLLARPDVRAFVDRR</sequence>
<accession>A0ABT8ERN7</accession>
<proteinExistence type="predicted"/>
<feature type="transmembrane region" description="Helical" evidence="2">
    <location>
        <begin position="102"/>
        <end position="131"/>
    </location>
</feature>
<evidence type="ECO:0000313" key="3">
    <source>
        <dbReference type="EMBL" id="MDN4160787.1"/>
    </source>
</evidence>
<keyword evidence="4" id="KW-1185">Reference proteome</keyword>
<dbReference type="EMBL" id="JAUHJR010000002">
    <property type="protein sequence ID" value="MDN4160787.1"/>
    <property type="molecule type" value="Genomic_DNA"/>
</dbReference>
<feature type="transmembrane region" description="Helical" evidence="2">
    <location>
        <begin position="12"/>
        <end position="30"/>
    </location>
</feature>
<organism evidence="3 4">
    <name type="scientific">Nocardioides abyssi</name>
    <dbReference type="NCBI Taxonomy" id="3058370"/>
    <lineage>
        <taxon>Bacteria</taxon>
        <taxon>Bacillati</taxon>
        <taxon>Actinomycetota</taxon>
        <taxon>Actinomycetes</taxon>
        <taxon>Propionibacteriales</taxon>
        <taxon>Nocardioidaceae</taxon>
        <taxon>Nocardioides</taxon>
    </lineage>
</organism>
<dbReference type="Proteomes" id="UP001168537">
    <property type="component" value="Unassembled WGS sequence"/>
</dbReference>
<comment type="caution">
    <text evidence="3">The sequence shown here is derived from an EMBL/GenBank/DDBJ whole genome shotgun (WGS) entry which is preliminary data.</text>
</comment>
<keyword evidence="2" id="KW-0812">Transmembrane</keyword>
<feature type="transmembrane region" description="Helical" evidence="2">
    <location>
        <begin position="321"/>
        <end position="339"/>
    </location>
</feature>
<evidence type="ECO:0000256" key="1">
    <source>
        <dbReference type="SAM" id="MobiDB-lite"/>
    </source>
</evidence>
<feature type="region of interest" description="Disordered" evidence="1">
    <location>
        <begin position="137"/>
        <end position="228"/>
    </location>
</feature>
<dbReference type="RefSeq" id="WP_300959675.1">
    <property type="nucleotide sequence ID" value="NZ_JAUHJR010000002.1"/>
</dbReference>
<evidence type="ECO:0000256" key="2">
    <source>
        <dbReference type="SAM" id="Phobius"/>
    </source>
</evidence>
<feature type="compositionally biased region" description="Low complexity" evidence="1">
    <location>
        <begin position="204"/>
        <end position="228"/>
    </location>
</feature>
<feature type="compositionally biased region" description="Basic and acidic residues" evidence="1">
    <location>
        <begin position="154"/>
        <end position="167"/>
    </location>
</feature>
<name>A0ABT8ERN7_9ACTN</name>
<keyword evidence="2" id="KW-1133">Transmembrane helix</keyword>
<gene>
    <name evidence="3" type="ORF">QWY29_05425</name>
</gene>
<evidence type="ECO:0000313" key="4">
    <source>
        <dbReference type="Proteomes" id="UP001168537"/>
    </source>
</evidence>
<feature type="transmembrane region" description="Helical" evidence="2">
    <location>
        <begin position="293"/>
        <end position="315"/>
    </location>
</feature>
<protein>
    <recommendedName>
        <fullName evidence="5">DUF4064 domain-containing protein</fullName>
    </recommendedName>
</protein>
<keyword evidence="2" id="KW-0472">Membrane</keyword>
<reference evidence="3" key="1">
    <citation type="submission" date="2023-06" db="EMBL/GenBank/DDBJ databases">
        <title>Draft genome sequence of Nocardioides sp. SOB72.</title>
        <authorList>
            <person name="Zhang G."/>
        </authorList>
    </citation>
    <scope>NUCLEOTIDE SEQUENCE</scope>
    <source>
        <strain evidence="3">SOB72</strain>
    </source>
</reference>
<feature type="transmembrane region" description="Helical" evidence="2">
    <location>
        <begin position="238"/>
        <end position="266"/>
    </location>
</feature>
<feature type="transmembrane region" description="Helical" evidence="2">
    <location>
        <begin position="346"/>
        <end position="364"/>
    </location>
</feature>
<feature type="transmembrane region" description="Helical" evidence="2">
    <location>
        <begin position="67"/>
        <end position="90"/>
    </location>
</feature>
<evidence type="ECO:0008006" key="5">
    <source>
        <dbReference type="Google" id="ProtNLM"/>
    </source>
</evidence>